<dbReference type="InterPro" id="IPR001732">
    <property type="entry name" value="UDP-Glc/GDP-Man_DH_N"/>
</dbReference>
<dbReference type="Gene3D" id="1.10.1040.10">
    <property type="entry name" value="N-(1-d-carboxylethyl)-l-norvaline Dehydrogenase, domain 2"/>
    <property type="match status" value="1"/>
</dbReference>
<dbReference type="InterPro" id="IPR014026">
    <property type="entry name" value="UDP-Glc/GDP-Man_DH_dimer"/>
</dbReference>
<dbReference type="PANTHER" id="PTHR43750">
    <property type="entry name" value="UDP-GLUCOSE 6-DEHYDROGENASE TUAD"/>
    <property type="match status" value="1"/>
</dbReference>
<dbReference type="GO" id="GO:0051287">
    <property type="term" value="F:NAD binding"/>
    <property type="evidence" value="ECO:0007669"/>
    <property type="project" value="InterPro"/>
</dbReference>
<evidence type="ECO:0000259" key="2">
    <source>
        <dbReference type="Pfam" id="PF00984"/>
    </source>
</evidence>
<evidence type="ECO:0008006" key="5">
    <source>
        <dbReference type="Google" id="ProtNLM"/>
    </source>
</evidence>
<accession>A0A6C0EU84</accession>
<evidence type="ECO:0000313" key="4">
    <source>
        <dbReference type="EMBL" id="QHT32312.1"/>
    </source>
</evidence>
<evidence type="ECO:0000259" key="3">
    <source>
        <dbReference type="Pfam" id="PF03721"/>
    </source>
</evidence>
<dbReference type="Pfam" id="PF00984">
    <property type="entry name" value="UDPG_MGDP_dh"/>
    <property type="match status" value="1"/>
</dbReference>
<dbReference type="InterPro" id="IPR036291">
    <property type="entry name" value="NAD(P)-bd_dom_sf"/>
</dbReference>
<comment type="similarity">
    <text evidence="1">Belongs to the UDP-glucose/GDP-mannose dehydrogenase family.</text>
</comment>
<reference evidence="4" key="1">
    <citation type="journal article" date="2020" name="Nature">
        <title>Giant virus diversity and host interactions through global metagenomics.</title>
        <authorList>
            <person name="Schulz F."/>
            <person name="Roux S."/>
            <person name="Paez-Espino D."/>
            <person name="Jungbluth S."/>
            <person name="Walsh D.A."/>
            <person name="Denef V.J."/>
            <person name="McMahon K.D."/>
            <person name="Konstantinidis K.T."/>
            <person name="Eloe-Fadrosh E.A."/>
            <person name="Kyrpides N.C."/>
            <person name="Woyke T."/>
        </authorList>
    </citation>
    <scope>NUCLEOTIDE SEQUENCE</scope>
    <source>
        <strain evidence="4">GVMAG-M-3300009159-65</strain>
    </source>
</reference>
<dbReference type="InterPro" id="IPR008927">
    <property type="entry name" value="6-PGluconate_DH-like_C_sf"/>
</dbReference>
<evidence type="ECO:0000256" key="1">
    <source>
        <dbReference type="ARBA" id="ARBA00006601"/>
    </source>
</evidence>
<dbReference type="PANTHER" id="PTHR43750:SF3">
    <property type="entry name" value="UDP-GLUCOSE 6-DEHYDROGENASE TUAD"/>
    <property type="match status" value="1"/>
</dbReference>
<dbReference type="GO" id="GO:0016616">
    <property type="term" value="F:oxidoreductase activity, acting on the CH-OH group of donors, NAD or NADP as acceptor"/>
    <property type="evidence" value="ECO:0007669"/>
    <property type="project" value="InterPro"/>
</dbReference>
<sequence length="276" mass="31400">MNVGIIGKGMVGNAIYEGLKTVGNIVSYYDPKHNESKFTDILNTDCVFICVPTLPDNNNECDISILCDVLEQLNNHKYSGIICIKSTVVPGTTYSMIQKYNNNNICFCPEFLKERCAYEDFVCNKICLIGSISENAFDVIKKIHNTICTNYKNVHPTEAELTKYMQNVFNTYKILFANGFYEICEYNNVNYSSVLETLVERGEMENKYMLCNDKLRGPSGPCLVKDSLAFNTYVNKLNLPIKPTIFQTIVNDMKLYPKTVIEGTRSEIEYFGKNIL</sequence>
<dbReference type="SUPFAM" id="SSF51735">
    <property type="entry name" value="NAD(P)-binding Rossmann-fold domains"/>
    <property type="match status" value="1"/>
</dbReference>
<dbReference type="Gene3D" id="3.40.50.720">
    <property type="entry name" value="NAD(P)-binding Rossmann-like Domain"/>
    <property type="match status" value="1"/>
</dbReference>
<dbReference type="InterPro" id="IPR013328">
    <property type="entry name" value="6PGD_dom2"/>
</dbReference>
<dbReference type="AlphaFoldDB" id="A0A6C0EU84"/>
<dbReference type="Pfam" id="PF03721">
    <property type="entry name" value="UDPG_MGDP_dh_N"/>
    <property type="match status" value="1"/>
</dbReference>
<proteinExistence type="inferred from homology"/>
<feature type="domain" description="UDP-glucose/GDP-mannose dehydrogenase dimerisation" evidence="2">
    <location>
        <begin position="158"/>
        <end position="243"/>
    </location>
</feature>
<dbReference type="EMBL" id="MN738934">
    <property type="protein sequence ID" value="QHT32312.1"/>
    <property type="molecule type" value="Genomic_DNA"/>
</dbReference>
<protein>
    <recommendedName>
        <fullName evidence="5">UDP-glucose/GDP-mannose dehydrogenase dimerisation domain-containing protein</fullName>
    </recommendedName>
</protein>
<name>A0A6C0EU84_9ZZZZ</name>
<organism evidence="4">
    <name type="scientific">viral metagenome</name>
    <dbReference type="NCBI Taxonomy" id="1070528"/>
    <lineage>
        <taxon>unclassified sequences</taxon>
        <taxon>metagenomes</taxon>
        <taxon>organismal metagenomes</taxon>
    </lineage>
</organism>
<dbReference type="SUPFAM" id="SSF48179">
    <property type="entry name" value="6-phosphogluconate dehydrogenase C-terminal domain-like"/>
    <property type="match status" value="1"/>
</dbReference>
<feature type="domain" description="UDP-glucose/GDP-mannose dehydrogenase N-terminal" evidence="3">
    <location>
        <begin position="40"/>
        <end position="142"/>
    </location>
</feature>